<dbReference type="STRING" id="626369.HMPREF0446_00683"/>
<evidence type="ECO:0000256" key="2">
    <source>
        <dbReference type="ARBA" id="ARBA00022801"/>
    </source>
</evidence>
<dbReference type="InterPro" id="IPR050695">
    <property type="entry name" value="N-acetylmuramoyl_amidase_3"/>
</dbReference>
<dbReference type="InterPro" id="IPR002508">
    <property type="entry name" value="MurNAc-LAA_cat"/>
</dbReference>
<reference evidence="7" key="2">
    <citation type="submission" date="2011-10" db="EMBL/GenBank/DDBJ databases">
        <title>The Genome Sequence of Granulicatella elegans ATCC 700633.</title>
        <authorList>
            <consortium name="The Broad Institute Genome Sequencing Platform"/>
            <consortium name="The Broad Institute Genome Sequencing Center for Infectious Disease"/>
            <person name="Earl A."/>
            <person name="Ward D."/>
            <person name="Feldgarden M."/>
            <person name="Gevers D."/>
            <person name="Sibley C.D."/>
            <person name="Field T.R."/>
            <person name="Grinwis M."/>
            <person name="Eshaghurshan C.S."/>
            <person name="Surette M.G."/>
            <person name="Young S.K."/>
            <person name="Zeng Q."/>
            <person name="Gargeya S."/>
            <person name="Fitzgerald M."/>
            <person name="Haas B."/>
            <person name="Abouelleil A."/>
            <person name="Alvarado L."/>
            <person name="Arachchi H.M."/>
            <person name="Berlin A."/>
            <person name="Brown A."/>
            <person name="Chapman S.B."/>
            <person name="Chen Z."/>
            <person name="Dunbar C."/>
            <person name="Freedman E."/>
            <person name="Gearin G."/>
            <person name="Goldberg J."/>
            <person name="Griggs A."/>
            <person name="Gujja S."/>
            <person name="Heiman D."/>
            <person name="Howarth C."/>
            <person name="Larson L."/>
            <person name="Lui A."/>
            <person name="MacDonald P.J.P."/>
            <person name="Montmayeur A."/>
            <person name="Murphy C."/>
            <person name="Neiman D."/>
            <person name="Pearson M."/>
            <person name="Priest M."/>
            <person name="Roberts A."/>
            <person name="Saif S."/>
            <person name="Shea T."/>
            <person name="Shenoy N."/>
            <person name="Sisk P."/>
            <person name="Stolte C."/>
            <person name="Sykes S."/>
            <person name="Wortman J."/>
            <person name="Nusbaum C."/>
            <person name="Birren B."/>
        </authorList>
    </citation>
    <scope>NUCLEOTIDE SEQUENCE [LARGE SCALE GENOMIC DNA]</scope>
    <source>
        <strain evidence="7">ATCC 700633</strain>
    </source>
</reference>
<dbReference type="SMART" id="SM00646">
    <property type="entry name" value="Ami_3"/>
    <property type="match status" value="1"/>
</dbReference>
<dbReference type="Gene3D" id="2.10.270.10">
    <property type="entry name" value="Cholin Binding"/>
    <property type="match status" value="1"/>
</dbReference>
<organism evidence="7 8">
    <name type="scientific">Granulicatella elegans ATCC 700633</name>
    <dbReference type="NCBI Taxonomy" id="626369"/>
    <lineage>
        <taxon>Bacteria</taxon>
        <taxon>Bacillati</taxon>
        <taxon>Bacillota</taxon>
        <taxon>Bacilli</taxon>
        <taxon>Lactobacillales</taxon>
        <taxon>Carnobacteriaceae</taxon>
        <taxon>Granulicatella</taxon>
    </lineage>
</organism>
<dbReference type="EMBL" id="ACRF02000013">
    <property type="protein sequence ID" value="EEW93801.1"/>
    <property type="molecule type" value="Genomic_DNA"/>
</dbReference>
<evidence type="ECO:0000259" key="6">
    <source>
        <dbReference type="SMART" id="SM00646"/>
    </source>
</evidence>
<dbReference type="Gene3D" id="3.40.630.40">
    <property type="entry name" value="Zn-dependent exopeptidases"/>
    <property type="match status" value="1"/>
</dbReference>
<dbReference type="HOGENOM" id="CLU_035498_0_0_9"/>
<accession>D0BL48</accession>
<gene>
    <name evidence="7" type="ORF">HMPREF0446_00683</name>
</gene>
<evidence type="ECO:0000256" key="1">
    <source>
        <dbReference type="ARBA" id="ARBA00022737"/>
    </source>
</evidence>
<dbReference type="SUPFAM" id="SSF69360">
    <property type="entry name" value="Cell wall binding repeat"/>
    <property type="match status" value="1"/>
</dbReference>
<feature type="compositionally biased region" description="Basic and acidic residues" evidence="4">
    <location>
        <begin position="35"/>
        <end position="49"/>
    </location>
</feature>
<evidence type="ECO:0000256" key="3">
    <source>
        <dbReference type="PROSITE-ProRule" id="PRU00591"/>
    </source>
</evidence>
<feature type="signal peptide" evidence="5">
    <location>
        <begin position="1"/>
        <end position="24"/>
    </location>
</feature>
<dbReference type="SUPFAM" id="SSF53187">
    <property type="entry name" value="Zn-dependent exopeptidases"/>
    <property type="match status" value="1"/>
</dbReference>
<feature type="domain" description="MurNAc-LAA" evidence="6">
    <location>
        <begin position="317"/>
        <end position="448"/>
    </location>
</feature>
<dbReference type="Pfam" id="PF01520">
    <property type="entry name" value="Amidase_3"/>
    <property type="match status" value="1"/>
</dbReference>
<dbReference type="Gene3D" id="2.20.120.10">
    <property type="entry name" value="Multimodular pneumococcal cell wall endolysin, domain 3"/>
    <property type="match status" value="1"/>
</dbReference>
<feature type="repeat" description="Cell wall-binding" evidence="3">
    <location>
        <begin position="56"/>
        <end position="75"/>
    </location>
</feature>
<dbReference type="Proteomes" id="UP000002939">
    <property type="component" value="Unassembled WGS sequence"/>
</dbReference>
<keyword evidence="2" id="KW-0378">Hydrolase</keyword>
<dbReference type="eggNOG" id="COG5263">
    <property type="taxonomic scope" value="Bacteria"/>
</dbReference>
<dbReference type="PROSITE" id="PS51170">
    <property type="entry name" value="CW"/>
    <property type="match status" value="1"/>
</dbReference>
<dbReference type="eggNOG" id="COG0860">
    <property type="taxonomic scope" value="Bacteria"/>
</dbReference>
<dbReference type="CDD" id="cd02696">
    <property type="entry name" value="MurNAc-LAA"/>
    <property type="match status" value="1"/>
</dbReference>
<feature type="chain" id="PRO_5003006079" description="MurNAc-LAA domain-containing protein" evidence="5">
    <location>
        <begin position="25"/>
        <end position="453"/>
    </location>
</feature>
<dbReference type="OrthoDB" id="9763643at2"/>
<protein>
    <recommendedName>
        <fullName evidence="6">MurNAc-LAA domain-containing protein</fullName>
    </recommendedName>
</protein>
<dbReference type="InterPro" id="IPR018337">
    <property type="entry name" value="Cell_wall/Cho-bd_repeat"/>
</dbReference>
<comment type="caution">
    <text evidence="7">The sequence shown here is derived from an EMBL/GenBank/DDBJ whole genome shotgun (WGS) entry which is preliminary data.</text>
</comment>
<sequence>MKKKIFLSTLLIGACLCASTPIFAQETTTTTAPKQEQKENKKNTEVPTPPKEEVIKNQWKQVGNHWYYYNEQGVMLKHTFWNSYYFHKDGKMASQEWIYENNHWYYAKSSGSLALNEWMSINQRWYVFNAQEMMLANQWKDVYYLKPSGAMAENEWVFDPTYQSWFYLTSTGRYAQNTWKGDYYLKSGGYMAKKEWIYDSSYQAWFYLDENGAYVTGSHLINGALHSFKGNGAWIKEIKEEKSSNELPFATSNYQKVIFLDPGHGGKDPGAQYLGLKEKDLNLQVSMQLKTKLESLGYKVIMSRSSDIDVDFITERSRMSNETNADMFISIHFNATGHGLDSGEDGIQTYTYLPTGNIPSVINKKWHDNPTRLKYSYKLGSYIHQSVLATTHAKDAGLLAKSFAVLRETNKPAVLLELGYMDDSKESQKIRTKEYQQKLVDGITQGIQKYYNN</sequence>
<dbReference type="GO" id="GO:0030288">
    <property type="term" value="C:outer membrane-bounded periplasmic space"/>
    <property type="evidence" value="ECO:0007669"/>
    <property type="project" value="TreeGrafter"/>
</dbReference>
<dbReference type="PROSITE" id="PS51257">
    <property type="entry name" value="PROKAR_LIPOPROTEIN"/>
    <property type="match status" value="1"/>
</dbReference>
<feature type="region of interest" description="Disordered" evidence="4">
    <location>
        <begin position="28"/>
        <end position="49"/>
    </location>
</feature>
<proteinExistence type="predicted"/>
<dbReference type="Pfam" id="PF01473">
    <property type="entry name" value="Choline_bind_1"/>
    <property type="match status" value="2"/>
</dbReference>
<dbReference type="Pfam" id="PF19085">
    <property type="entry name" value="Choline_bind_2"/>
    <property type="match status" value="1"/>
</dbReference>
<dbReference type="AlphaFoldDB" id="D0BL48"/>
<dbReference type="RefSeq" id="WP_006702956.1">
    <property type="nucleotide sequence ID" value="NZ_KI391971.1"/>
</dbReference>
<dbReference type="GO" id="GO:0009253">
    <property type="term" value="P:peptidoglycan catabolic process"/>
    <property type="evidence" value="ECO:0007669"/>
    <property type="project" value="InterPro"/>
</dbReference>
<evidence type="ECO:0000313" key="8">
    <source>
        <dbReference type="Proteomes" id="UP000002939"/>
    </source>
</evidence>
<evidence type="ECO:0000313" key="7">
    <source>
        <dbReference type="EMBL" id="EEW93801.1"/>
    </source>
</evidence>
<keyword evidence="8" id="KW-1185">Reference proteome</keyword>
<keyword evidence="1" id="KW-0677">Repeat</keyword>
<name>D0BL48_9LACT</name>
<evidence type="ECO:0000256" key="4">
    <source>
        <dbReference type="SAM" id="MobiDB-lite"/>
    </source>
</evidence>
<evidence type="ECO:0000256" key="5">
    <source>
        <dbReference type="SAM" id="SignalP"/>
    </source>
</evidence>
<keyword evidence="5" id="KW-0732">Signal</keyword>
<reference evidence="7" key="1">
    <citation type="submission" date="2009-09" db="EMBL/GenBank/DDBJ databases">
        <authorList>
            <consortium name="The Broad Institute Genome Sequencing Platform"/>
            <person name="Ward D."/>
            <person name="Feldgarden M."/>
            <person name="Earl A."/>
            <person name="Young S.K."/>
            <person name="Zeng Q."/>
            <person name="Koehrsen M."/>
            <person name="Alvarado L."/>
            <person name="Berlin A."/>
            <person name="Bochicchio J."/>
            <person name="Borenstein D."/>
            <person name="Chapman S.B."/>
            <person name="Chen Z."/>
            <person name="Engels R."/>
            <person name="Freedman E."/>
            <person name="Gellesch M."/>
            <person name="Goldberg J."/>
            <person name="Griggs A."/>
            <person name="Gujja S."/>
            <person name="Heilman E."/>
            <person name="Heiman D."/>
            <person name="Hepburn T."/>
            <person name="Howarth C."/>
            <person name="Jen D."/>
            <person name="Larson L."/>
            <person name="Lewis B."/>
            <person name="Mehta T."/>
            <person name="Park D."/>
            <person name="Pearson M."/>
            <person name="Roberts A."/>
            <person name="Saif S."/>
            <person name="Shea T."/>
            <person name="Shenoy N."/>
            <person name="Sisk P."/>
            <person name="Stolte C."/>
            <person name="Sykes S."/>
            <person name="Thomson T."/>
            <person name="Walk T."/>
            <person name="White J."/>
            <person name="Yandava C."/>
            <person name="Sibley C.D."/>
            <person name="Field T.R."/>
            <person name="Grinwis M."/>
            <person name="Eshaghurshan C.S."/>
            <person name="Surette M.G."/>
            <person name="Haas B."/>
            <person name="Nusbaum C."/>
            <person name="Birren B."/>
        </authorList>
    </citation>
    <scope>NUCLEOTIDE SEQUENCE [LARGE SCALE GENOMIC DNA]</scope>
    <source>
        <strain evidence="7">ATCC 700633</strain>
    </source>
</reference>
<dbReference type="GO" id="GO:0008745">
    <property type="term" value="F:N-acetylmuramoyl-L-alanine amidase activity"/>
    <property type="evidence" value="ECO:0007669"/>
    <property type="project" value="InterPro"/>
</dbReference>
<dbReference type="PANTHER" id="PTHR30404:SF0">
    <property type="entry name" value="N-ACETYLMURAMOYL-L-ALANINE AMIDASE AMIC"/>
    <property type="match status" value="1"/>
</dbReference>
<dbReference type="Gene3D" id="2.10.270.20">
    <property type="match status" value="1"/>
</dbReference>
<dbReference type="PANTHER" id="PTHR30404">
    <property type="entry name" value="N-ACETYLMURAMOYL-L-ALANINE AMIDASE"/>
    <property type="match status" value="1"/>
</dbReference>